<name>A0A2S6FWI6_9CLOT</name>
<reference evidence="1 2" key="1">
    <citation type="submission" date="2018-02" db="EMBL/GenBank/DDBJ databases">
        <title>Genomic Encyclopedia of Archaeal and Bacterial Type Strains, Phase II (KMG-II): from individual species to whole genera.</title>
        <authorList>
            <person name="Goeker M."/>
        </authorList>
    </citation>
    <scope>NUCLEOTIDE SEQUENCE [LARGE SCALE GENOMIC DNA]</scope>
    <source>
        <strain evidence="1 2">DSM 15099</strain>
    </source>
</reference>
<gene>
    <name evidence="1" type="ORF">BD821_11249</name>
</gene>
<protein>
    <submittedName>
        <fullName evidence="1">Uncharacterized protein DUF3793</fullName>
    </submittedName>
</protein>
<dbReference type="Pfam" id="PF12672">
    <property type="entry name" value="DUF3793"/>
    <property type="match status" value="1"/>
</dbReference>
<evidence type="ECO:0000313" key="1">
    <source>
        <dbReference type="EMBL" id="PPK47908.1"/>
    </source>
</evidence>
<dbReference type="STRING" id="37659.GCA_000703125_00283"/>
<accession>A0A2S6FWI6</accession>
<dbReference type="EMBL" id="PTIS01000012">
    <property type="protein sequence ID" value="PPK47908.1"/>
    <property type="molecule type" value="Genomic_DNA"/>
</dbReference>
<dbReference type="AlphaFoldDB" id="A0A2S6FWI6"/>
<comment type="caution">
    <text evidence="1">The sequence shown here is derived from an EMBL/GenBank/DDBJ whole genome shotgun (WGS) entry which is preliminary data.</text>
</comment>
<dbReference type="RefSeq" id="WP_169994092.1">
    <property type="nucleotide sequence ID" value="NZ_PTIS01000012.1"/>
</dbReference>
<dbReference type="Proteomes" id="UP000239863">
    <property type="component" value="Unassembled WGS sequence"/>
</dbReference>
<sequence length="200" mass="23903">MIKYITYSYLNKIEKFQDNDYIKAKIYYHIAPTIKQIKPASIVTLTNEKRDLCNLWDINKEEVLHDLKLDYFKIREDERSSGIMIYNRDKLEEVIYNEESLEFLLQYGYNKDMNLNEVLFKLKERFSLACPHEIGLFLGYPIDDVKDFIDNNKKCLATGYWKVYNNLPYAKNQFKRFDIARIDVMTEIIKSNKGVKGYKN</sequence>
<dbReference type="InterPro" id="IPR024523">
    <property type="entry name" value="DUF3793"/>
</dbReference>
<proteinExistence type="predicted"/>
<evidence type="ECO:0000313" key="2">
    <source>
        <dbReference type="Proteomes" id="UP000239863"/>
    </source>
</evidence>
<organism evidence="1 2">
    <name type="scientific">Clostridium algidicarnis DSM 15099</name>
    <dbReference type="NCBI Taxonomy" id="1121295"/>
    <lineage>
        <taxon>Bacteria</taxon>
        <taxon>Bacillati</taxon>
        <taxon>Bacillota</taxon>
        <taxon>Clostridia</taxon>
        <taxon>Eubacteriales</taxon>
        <taxon>Clostridiaceae</taxon>
        <taxon>Clostridium</taxon>
    </lineage>
</organism>